<accession>F1CWF2</accession>
<sequence length="161" mass="18204">MSGLISIDFYVFTLPVPLITRALGVALLEMYPSDGCRDYEQLFDEAHKDFIDTLEGIIYTLQHDGFTMENCWEVCDQLDLLDSLLGDMEELGPEMALETPRRLIPHGLPRHYFLGHEFHLDCLGIQAGLDDVRGILAECFYDDCAEVACIGLESLLSRLPF</sequence>
<dbReference type="InterPro" id="IPR046189">
    <property type="entry name" value="DUF6217"/>
</dbReference>
<protein>
    <submittedName>
        <fullName evidence="1">Uncharacterized protein</fullName>
    </submittedName>
</protein>
<name>F1CWF2_PENAE</name>
<proteinExistence type="predicted"/>
<evidence type="ECO:0000313" key="1">
    <source>
        <dbReference type="EMBL" id="ADY16705.1"/>
    </source>
</evidence>
<dbReference type="AlphaFoldDB" id="F1CWF2"/>
<organism evidence="1">
    <name type="scientific">Penicillium aethiopicum</name>
    <dbReference type="NCBI Taxonomy" id="36650"/>
    <lineage>
        <taxon>Eukaryota</taxon>
        <taxon>Fungi</taxon>
        <taxon>Dikarya</taxon>
        <taxon>Ascomycota</taxon>
        <taxon>Pezizomycotina</taxon>
        <taxon>Eurotiomycetes</taxon>
        <taxon>Eurotiomycetidae</taxon>
        <taxon>Eurotiales</taxon>
        <taxon>Aspergillaceae</taxon>
        <taxon>Penicillium</taxon>
    </lineage>
</organism>
<dbReference type="EMBL" id="HQ591508">
    <property type="protein sequence ID" value="ADY16705.1"/>
    <property type="molecule type" value="Genomic_DNA"/>
</dbReference>
<reference evidence="1" key="1">
    <citation type="journal article" date="2011" name="J. Am. Chem. Soc.">
        <title>Fungal indole alkaloid biosynthesis: genetic and biochemical investigation of the tryptoquialanine pathway in Penicillium aethiopicum.</title>
        <authorList>
            <person name="Gao X."/>
            <person name="Chooi Y.H."/>
            <person name="Ames B.D."/>
            <person name="Wang P."/>
            <person name="Walsh C.T."/>
            <person name="Tang Y."/>
        </authorList>
    </citation>
    <scope>NUCLEOTIDE SEQUENCE</scope>
    <source>
        <strain evidence="1">IBT 5753</strain>
    </source>
</reference>
<dbReference type="Pfam" id="PF19724">
    <property type="entry name" value="DUF6217"/>
    <property type="match status" value="1"/>
</dbReference>